<dbReference type="AlphaFoldDB" id="A0A0L0DQ58"/>
<dbReference type="GeneID" id="25561025"/>
<dbReference type="EMBL" id="GL349437">
    <property type="protein sequence ID" value="KNC53558.1"/>
    <property type="molecule type" value="Genomic_DNA"/>
</dbReference>
<dbReference type="Proteomes" id="UP000054408">
    <property type="component" value="Unassembled WGS sequence"/>
</dbReference>
<accession>A0A0L0DQ58</accession>
<evidence type="ECO:0000313" key="3">
    <source>
        <dbReference type="Proteomes" id="UP000054408"/>
    </source>
</evidence>
<feature type="region of interest" description="Disordered" evidence="1">
    <location>
        <begin position="21"/>
        <end position="47"/>
    </location>
</feature>
<protein>
    <submittedName>
        <fullName evidence="2">Uncharacterized protein</fullName>
    </submittedName>
</protein>
<sequence>MPQTGRRPTDKRRAALLAWRKTSTPGPGAYRNAAPSTLKPSSTGVSIPRSALSSHAAFDWAKFG</sequence>
<feature type="compositionally biased region" description="Polar residues" evidence="1">
    <location>
        <begin position="34"/>
        <end position="45"/>
    </location>
</feature>
<organism evidence="2 3">
    <name type="scientific">Thecamonas trahens ATCC 50062</name>
    <dbReference type="NCBI Taxonomy" id="461836"/>
    <lineage>
        <taxon>Eukaryota</taxon>
        <taxon>Apusozoa</taxon>
        <taxon>Apusomonadida</taxon>
        <taxon>Apusomonadidae</taxon>
        <taxon>Thecamonas</taxon>
    </lineage>
</organism>
<keyword evidence="3" id="KW-1185">Reference proteome</keyword>
<proteinExistence type="predicted"/>
<dbReference type="RefSeq" id="XP_013761877.1">
    <property type="nucleotide sequence ID" value="XM_013906423.1"/>
</dbReference>
<name>A0A0L0DQ58_THETB</name>
<evidence type="ECO:0000256" key="1">
    <source>
        <dbReference type="SAM" id="MobiDB-lite"/>
    </source>
</evidence>
<evidence type="ECO:0000313" key="2">
    <source>
        <dbReference type="EMBL" id="KNC53558.1"/>
    </source>
</evidence>
<gene>
    <name evidence="2" type="ORF">AMSG_01269</name>
</gene>
<reference evidence="2 3" key="1">
    <citation type="submission" date="2010-05" db="EMBL/GenBank/DDBJ databases">
        <title>The Genome Sequence of Thecamonas trahens ATCC 50062.</title>
        <authorList>
            <consortium name="The Broad Institute Genome Sequencing Platform"/>
            <person name="Russ C."/>
            <person name="Cuomo C."/>
            <person name="Shea T."/>
            <person name="Young S.K."/>
            <person name="Zeng Q."/>
            <person name="Koehrsen M."/>
            <person name="Haas B."/>
            <person name="Borodovsky M."/>
            <person name="Guigo R."/>
            <person name="Alvarado L."/>
            <person name="Berlin A."/>
            <person name="Bochicchio J."/>
            <person name="Borenstein D."/>
            <person name="Chapman S."/>
            <person name="Chen Z."/>
            <person name="Freedman E."/>
            <person name="Gellesch M."/>
            <person name="Goldberg J."/>
            <person name="Griggs A."/>
            <person name="Gujja S."/>
            <person name="Heilman E."/>
            <person name="Heiman D."/>
            <person name="Hepburn T."/>
            <person name="Howarth C."/>
            <person name="Jen D."/>
            <person name="Larson L."/>
            <person name="Mehta T."/>
            <person name="Park D."/>
            <person name="Pearson M."/>
            <person name="Roberts A."/>
            <person name="Saif S."/>
            <person name="Shenoy N."/>
            <person name="Sisk P."/>
            <person name="Stolte C."/>
            <person name="Sykes S."/>
            <person name="Thomson T."/>
            <person name="Walk T."/>
            <person name="White J."/>
            <person name="Yandava C."/>
            <person name="Burger G."/>
            <person name="Gray M.W."/>
            <person name="Holland P.W.H."/>
            <person name="King N."/>
            <person name="Lang F.B.F."/>
            <person name="Roger A.J."/>
            <person name="Ruiz-Trillo I."/>
            <person name="Lander E."/>
            <person name="Nusbaum C."/>
        </authorList>
    </citation>
    <scope>NUCLEOTIDE SEQUENCE [LARGE SCALE GENOMIC DNA]</scope>
    <source>
        <strain evidence="2 3">ATCC 50062</strain>
    </source>
</reference>